<evidence type="ECO:0000313" key="1">
    <source>
        <dbReference type="EMBL" id="AZF90477.1"/>
    </source>
</evidence>
<evidence type="ECO:0000313" key="2">
    <source>
        <dbReference type="Proteomes" id="UP000277304"/>
    </source>
</evidence>
<accession>A0A3G8F6Q1</accession>
<keyword evidence="2" id="KW-1185">Reference proteome</keyword>
<organism evidence="1 2">
    <name type="scientific">Streptococcus phage CHPC663</name>
    <dbReference type="NCBI Taxonomy" id="2365039"/>
    <lineage>
        <taxon>Viruses</taxon>
        <taxon>Duplodnaviria</taxon>
        <taxon>Heunggongvirae</taxon>
        <taxon>Uroviricota</taxon>
        <taxon>Caudoviricetes</taxon>
        <taxon>Aliceevansviridae</taxon>
        <taxon>Moineauvirus</taxon>
        <taxon>Moineauvirus CHPC663</taxon>
    </lineage>
</organism>
<dbReference type="Proteomes" id="UP000277304">
    <property type="component" value="Segment"/>
</dbReference>
<proteinExistence type="predicted"/>
<dbReference type="EMBL" id="MH937462">
    <property type="protein sequence ID" value="AZF90477.1"/>
    <property type="molecule type" value="Genomic_DNA"/>
</dbReference>
<sequence length="140" mass="16213">MKINTTRVNMVLKNEAIPADYLESEIGISRSVVEKVREDESEFKNLTLDVVAKIQKWIDDGNYTFSYDYSDLIEELEEDIAEGLVDEYIYVVRGPYNEILEKCPIVDYYYTSEEIEEGDLAEKTLITSVLAEMKSDNKIF</sequence>
<protein>
    <submittedName>
        <fullName evidence="1">Uncharacterized protein</fullName>
    </submittedName>
</protein>
<gene>
    <name evidence="1" type="ORF">CHPC663_0029</name>
</gene>
<reference evidence="1 2" key="1">
    <citation type="submission" date="2018-09" db="EMBL/GenBank/DDBJ databases">
        <title>A comparative genomics approach for identifying host-range determinants of bacteriophages infecting Streptococcus thermophilus.</title>
        <authorList>
            <person name="Szymczak P."/>
            <person name="Rau M.H."/>
            <person name="Monteiro J.M."/>
            <person name="de Pinho M.G."/>
            <person name="Filipe S.R."/>
            <person name="Vogensen F.K."/>
            <person name="Zeidan A."/>
            <person name="Janzen T."/>
        </authorList>
    </citation>
    <scope>NUCLEOTIDE SEQUENCE [LARGE SCALE GENOMIC DNA]</scope>
</reference>
<name>A0A3G8F6Q1_9CAUD</name>